<protein>
    <submittedName>
        <fullName evidence="1">Uncharacterized protein</fullName>
    </submittedName>
</protein>
<sequence>MSYRATLDVPIATARTVSGWLIAHRRVHDIRPHQRAAKT</sequence>
<dbReference type="HOGENOM" id="CLU_3303422_0_0_11"/>
<evidence type="ECO:0000313" key="1">
    <source>
        <dbReference type="EMBL" id="ERH20976.1"/>
    </source>
</evidence>
<dbReference type="EMBL" id="AWSD01000089">
    <property type="protein sequence ID" value="ERH20976.1"/>
    <property type="molecule type" value="Genomic_DNA"/>
</dbReference>
<name>U1QFB8_9ACTO</name>
<accession>U1QFB8</accession>
<comment type="caution">
    <text evidence="1">The sequence shown here is derived from an EMBL/GenBank/DDBJ whole genome shotgun (WGS) entry which is preliminary data.</text>
</comment>
<dbReference type="AlphaFoldDB" id="U1QFB8"/>
<reference evidence="1 2" key="1">
    <citation type="submission" date="2013-06" db="EMBL/GenBank/DDBJ databases">
        <authorList>
            <person name="Weinstock G."/>
            <person name="Sodergren E."/>
            <person name="Lobos E.A."/>
            <person name="Fulton L."/>
            <person name="Fulton R."/>
            <person name="Courtney L."/>
            <person name="Fronick C."/>
            <person name="O'Laughlin M."/>
            <person name="Godfrey J."/>
            <person name="Wilson R.M."/>
            <person name="Miner T."/>
            <person name="Farmer C."/>
            <person name="Delehaunty K."/>
            <person name="Cordes M."/>
            <person name="Minx P."/>
            <person name="Tomlinson C."/>
            <person name="Chen J."/>
            <person name="Wollam A."/>
            <person name="Pepin K.H."/>
            <person name="Bhonagiri V."/>
            <person name="Zhang X."/>
            <person name="Warren W."/>
            <person name="Mitreva M."/>
            <person name="Mardis E.R."/>
            <person name="Wilson R.K."/>
        </authorList>
    </citation>
    <scope>NUCLEOTIDE SEQUENCE [LARGE SCALE GENOMIC DNA]</scope>
    <source>
        <strain evidence="1 2">F0510</strain>
    </source>
</reference>
<gene>
    <name evidence="1" type="ORF">HMPREF1549_00934</name>
</gene>
<organism evidence="1 2">
    <name type="scientific">Actinomyces johnsonii F0510</name>
    <dbReference type="NCBI Taxonomy" id="1227262"/>
    <lineage>
        <taxon>Bacteria</taxon>
        <taxon>Bacillati</taxon>
        <taxon>Actinomycetota</taxon>
        <taxon>Actinomycetes</taxon>
        <taxon>Actinomycetales</taxon>
        <taxon>Actinomycetaceae</taxon>
        <taxon>Actinomyces</taxon>
    </lineage>
</organism>
<dbReference type="Proteomes" id="UP000016498">
    <property type="component" value="Unassembled WGS sequence"/>
</dbReference>
<dbReference type="PATRIC" id="fig|1227262.3.peg.753"/>
<evidence type="ECO:0000313" key="2">
    <source>
        <dbReference type="Proteomes" id="UP000016498"/>
    </source>
</evidence>
<proteinExistence type="predicted"/>